<dbReference type="Proteomes" id="UP000033475">
    <property type="component" value="Unassembled WGS sequence"/>
</dbReference>
<organism evidence="1 2">
    <name type="scientific">Rickettsia felis str. Pedreira</name>
    <dbReference type="NCBI Taxonomy" id="1359196"/>
    <lineage>
        <taxon>Bacteria</taxon>
        <taxon>Pseudomonadati</taxon>
        <taxon>Pseudomonadota</taxon>
        <taxon>Alphaproteobacteria</taxon>
        <taxon>Rickettsiales</taxon>
        <taxon>Rickettsiaceae</taxon>
        <taxon>Rickettsieae</taxon>
        <taxon>Rickettsia</taxon>
        <taxon>spotted fever group</taxon>
    </lineage>
</organism>
<evidence type="ECO:0000313" key="1">
    <source>
        <dbReference type="EMBL" id="KJV58174.1"/>
    </source>
</evidence>
<accession>A0A0F3MUC8</accession>
<sequence length="124" mass="13999">MATSSFADNPHVLVCTLRLSASRLLALFQIELRLPILHLLGVYSHLIPVFGVYPGPIDTDMAKDIEVKKETSANVALRVFDAMEQGILDITTDALSDNFISYLNKDPKLIEVLKKEFNRNKYYD</sequence>
<comment type="caution">
    <text evidence="1">The sequence shown here is derived from an EMBL/GenBank/DDBJ whole genome shotgun (WGS) entry which is preliminary data.</text>
</comment>
<dbReference type="PATRIC" id="fig|1359196.3.peg.532"/>
<dbReference type="AlphaFoldDB" id="A0A0F3MUC8"/>
<proteinExistence type="predicted"/>
<name>A0A0F3MUC8_RICFI</name>
<protein>
    <submittedName>
        <fullName evidence="1">Uncharacterized protein</fullName>
    </submittedName>
</protein>
<reference evidence="1 2" key="1">
    <citation type="submission" date="2015-01" db="EMBL/GenBank/DDBJ databases">
        <title>Genome Sequencing of Rickettsiales.</title>
        <authorList>
            <person name="Daugherty S.C."/>
            <person name="Su Q."/>
            <person name="Abolude K."/>
            <person name="Beier-Sexton M."/>
            <person name="Carlyon J.A."/>
            <person name="Carter R."/>
            <person name="Day N.P."/>
            <person name="Dumler S.J."/>
            <person name="Dyachenko V."/>
            <person name="Godinez A."/>
            <person name="Kurtti T.J."/>
            <person name="Lichay M."/>
            <person name="Mullins K.E."/>
            <person name="Ott S."/>
            <person name="Pappas-Brown V."/>
            <person name="Paris D.H."/>
            <person name="Patel P."/>
            <person name="Richards A.L."/>
            <person name="Sadzewicz L."/>
            <person name="Sears K."/>
            <person name="Seidman D."/>
            <person name="Sengamalay N."/>
            <person name="Stenos J."/>
            <person name="Tallon L.J."/>
            <person name="Vincent G."/>
            <person name="Fraser C.M."/>
            <person name="Munderloh U."/>
            <person name="Dunning-Hotopp J.C."/>
        </authorList>
    </citation>
    <scope>NUCLEOTIDE SEQUENCE [LARGE SCALE GENOMIC DNA]</scope>
    <source>
        <strain evidence="1 2">Pedreira</strain>
    </source>
</reference>
<gene>
    <name evidence="1" type="ORF">RFEPED_0549</name>
</gene>
<evidence type="ECO:0000313" key="2">
    <source>
        <dbReference type="Proteomes" id="UP000033475"/>
    </source>
</evidence>
<dbReference type="EMBL" id="LANQ01000001">
    <property type="protein sequence ID" value="KJV58174.1"/>
    <property type="molecule type" value="Genomic_DNA"/>
</dbReference>
<dbReference type="RefSeq" id="WP_011270671.1">
    <property type="nucleotide sequence ID" value="NZ_LANQ01000001.1"/>
</dbReference>